<dbReference type="eggNOG" id="COG1404">
    <property type="taxonomic scope" value="Bacteria"/>
</dbReference>
<keyword evidence="7" id="KW-1185">Reference proteome</keyword>
<keyword evidence="2 6" id="KW-0645">Protease</keyword>
<dbReference type="HOGENOM" id="CLU_020472_0_0_7"/>
<dbReference type="Proteomes" id="UP000005778">
    <property type="component" value="Chromosome"/>
</dbReference>
<keyword evidence="4" id="KW-0720">Serine protease</keyword>
<dbReference type="RefSeq" id="WP_004070926.1">
    <property type="nucleotide sequence ID" value="NZ_CM001488.1"/>
</dbReference>
<sequence>MERHDHLRLPIYHGNVERQKRGGGGGYSLPEGRRKAAFSRTARRKAETISQSFATLKRKFAGRITPSLIYEIEINQSVSPDAFENTLSSMGIHVLSVAENRKGFWVVFSDDENLSGFKNKLAKYGSETGPKYDFFNAIDSFQDIPREKKIGKRLKDAPLGETPEFIDIELWRMTDPRKNERFIHELKDAYPNRSQFRITDTLISKTFVLVRARLTAQIFDEIIELKEISRADRPCLPQFNPFEYTRPDVSTIEVNEPDDAAHGILIVDSGIISNHPMLEKCVGGEENFQAGEAEIQDTVGHGTAVAGCAAYGDIEKCLDAKNFTPANWIFSAKVLYAERNVFTGEICSVYDPEKLVEHQLKDAVESFLANPEYHIRAVNISLGNANEVWHKHYYRQLPLAALIDELAFDFPDVVFVVSAGNQDPTGFYGSIADIQSNYPVYLTQNPNFRIINPATASLALTIGSIAGEVRIERERYGAEQIKTPIADECQPSPFTRSGFGINGMIKPELVEYGGNLILFDNYGRITQDRGGKIPLLNNRATEDIIQYDCGTSFAAPKVAYLAGKIANYFPQRSGNFIKNMLLMGAEYPVAPNKEFYQTDKAKYAEKAHLMVCGYGLSDFERAVNSFNNRAILWDEGQIGLNQMNVYALNLPDIFFAEPGKKKIIITLTFNPETRLTRGDSYLGNRMEFHVFHSINPQSLIEKYGVIKEQTEQTGVPEGLKKFEIDFFPGPNSRKAGCHQKAWKVYKRDPKSRPSSPISLVLLNFNKWITDENRIQDYCISVAFEHEKEISLYTEIRTSIQTRVRVEALSR</sequence>
<evidence type="ECO:0000256" key="1">
    <source>
        <dbReference type="ARBA" id="ARBA00011073"/>
    </source>
</evidence>
<evidence type="ECO:0000259" key="5">
    <source>
        <dbReference type="Pfam" id="PF00082"/>
    </source>
</evidence>
<evidence type="ECO:0000313" key="6">
    <source>
        <dbReference type="EMBL" id="EIM62386.1"/>
    </source>
</evidence>
<reference evidence="6 7" key="1">
    <citation type="submission" date="2011-09" db="EMBL/GenBank/DDBJ databases">
        <authorList>
            <consortium name="US DOE Joint Genome Institute (JGI-PGF)"/>
            <person name="Lucas S."/>
            <person name="Han J."/>
            <person name="Lapidus A."/>
            <person name="Cheng J.-F."/>
            <person name="Goodwin L."/>
            <person name="Pitluck S."/>
            <person name="Peters L."/>
            <person name="Land M.L."/>
            <person name="Hauser L."/>
            <person name="Orellana R."/>
            <person name="Lovley D."/>
            <person name="Woyke T.J."/>
        </authorList>
    </citation>
    <scope>NUCLEOTIDE SEQUENCE [LARGE SCALE GENOMIC DNA]</scope>
    <source>
        <strain evidence="6 7">2ac9</strain>
    </source>
</reference>
<dbReference type="AlphaFoldDB" id="I5AYS3"/>
<dbReference type="InterPro" id="IPR015500">
    <property type="entry name" value="Peptidase_S8_subtilisin-rel"/>
</dbReference>
<dbReference type="InterPro" id="IPR034074">
    <property type="entry name" value="Y4bN_pept_dom"/>
</dbReference>
<accession>I5AYS3</accession>
<dbReference type="OrthoDB" id="9768989at2"/>
<feature type="domain" description="Peptidase S8/S53" evidence="5">
    <location>
        <begin position="266"/>
        <end position="615"/>
    </location>
</feature>
<keyword evidence="3" id="KW-0378">Hydrolase</keyword>
<dbReference type="EMBL" id="CM001488">
    <property type="protein sequence ID" value="EIM62386.1"/>
    <property type="molecule type" value="Genomic_DNA"/>
</dbReference>
<gene>
    <name evidence="6" type="ORF">DespoDRAFT_00360</name>
</gene>
<dbReference type="SUPFAM" id="SSF52743">
    <property type="entry name" value="Subtilisin-like"/>
    <property type="match status" value="1"/>
</dbReference>
<evidence type="ECO:0000313" key="7">
    <source>
        <dbReference type="Proteomes" id="UP000005778"/>
    </source>
</evidence>
<dbReference type="PANTHER" id="PTHR43806">
    <property type="entry name" value="PEPTIDASE S8"/>
    <property type="match status" value="1"/>
</dbReference>
<name>I5AYS3_9BACT</name>
<dbReference type="CDD" id="cd04847">
    <property type="entry name" value="Peptidases_S8_Subtilisin_like_2"/>
    <property type="match status" value="1"/>
</dbReference>
<dbReference type="Gene3D" id="3.40.50.200">
    <property type="entry name" value="Peptidase S8/S53 domain"/>
    <property type="match status" value="1"/>
</dbReference>
<proteinExistence type="inferred from homology"/>
<organism evidence="6 7">
    <name type="scientific">Desulfobacter postgatei 2ac9</name>
    <dbReference type="NCBI Taxonomy" id="879212"/>
    <lineage>
        <taxon>Bacteria</taxon>
        <taxon>Pseudomonadati</taxon>
        <taxon>Thermodesulfobacteriota</taxon>
        <taxon>Desulfobacteria</taxon>
        <taxon>Desulfobacterales</taxon>
        <taxon>Desulfobacteraceae</taxon>
        <taxon>Desulfobacter</taxon>
    </lineage>
</organism>
<evidence type="ECO:0000256" key="3">
    <source>
        <dbReference type="ARBA" id="ARBA00022801"/>
    </source>
</evidence>
<protein>
    <submittedName>
        <fullName evidence="6">Subtilisin-like serine protease</fullName>
    </submittedName>
</protein>
<evidence type="ECO:0000256" key="2">
    <source>
        <dbReference type="ARBA" id="ARBA00022670"/>
    </source>
</evidence>
<dbReference type="InterPro" id="IPR050131">
    <property type="entry name" value="Peptidase_S8_subtilisin-like"/>
</dbReference>
<dbReference type="InterPro" id="IPR036852">
    <property type="entry name" value="Peptidase_S8/S53_dom_sf"/>
</dbReference>
<dbReference type="PANTHER" id="PTHR43806:SF11">
    <property type="entry name" value="CEREVISIN-RELATED"/>
    <property type="match status" value="1"/>
</dbReference>
<dbReference type="InterPro" id="IPR000209">
    <property type="entry name" value="Peptidase_S8/S53_dom"/>
</dbReference>
<evidence type="ECO:0000256" key="4">
    <source>
        <dbReference type="ARBA" id="ARBA00022825"/>
    </source>
</evidence>
<dbReference type="GO" id="GO:0006508">
    <property type="term" value="P:proteolysis"/>
    <property type="evidence" value="ECO:0007669"/>
    <property type="project" value="UniProtKB-KW"/>
</dbReference>
<dbReference type="Pfam" id="PF00082">
    <property type="entry name" value="Peptidase_S8"/>
    <property type="match status" value="1"/>
</dbReference>
<dbReference type="STRING" id="879212.DespoDRAFT_00360"/>
<reference evidence="6 7" key="2">
    <citation type="submission" date="2012-02" db="EMBL/GenBank/DDBJ databases">
        <title>Improved High-Quality Draft sequence of Desulfobacter postgatei 2ac9.</title>
        <authorList>
            <consortium name="US DOE Joint Genome Institute"/>
            <person name="Lucas S."/>
            <person name="Han J."/>
            <person name="Lapidus A."/>
            <person name="Cheng J.-F."/>
            <person name="Goodwin L."/>
            <person name="Pitluck S."/>
            <person name="Peters L."/>
            <person name="Ovchinnikova G."/>
            <person name="Held B."/>
            <person name="Detter J.C."/>
            <person name="Han C."/>
            <person name="Tapia R."/>
            <person name="Land M."/>
            <person name="Hauser L."/>
            <person name="Kyrpides N."/>
            <person name="Ivanova N."/>
            <person name="Pagani I."/>
            <person name="Orellana R."/>
            <person name="Lovley D."/>
            <person name="Woyke T."/>
        </authorList>
    </citation>
    <scope>NUCLEOTIDE SEQUENCE [LARGE SCALE GENOMIC DNA]</scope>
    <source>
        <strain evidence="6 7">2ac9</strain>
    </source>
</reference>
<dbReference type="GO" id="GO:0004252">
    <property type="term" value="F:serine-type endopeptidase activity"/>
    <property type="evidence" value="ECO:0007669"/>
    <property type="project" value="InterPro"/>
</dbReference>
<dbReference type="PRINTS" id="PR00723">
    <property type="entry name" value="SUBTILISIN"/>
</dbReference>
<comment type="similarity">
    <text evidence="1">Belongs to the peptidase S8 family.</text>
</comment>